<dbReference type="EMBL" id="QNRR01000006">
    <property type="protein sequence ID" value="RBP42394.1"/>
    <property type="molecule type" value="Genomic_DNA"/>
</dbReference>
<protein>
    <submittedName>
        <fullName evidence="1">Uncharacterized protein</fullName>
    </submittedName>
</protein>
<gene>
    <name evidence="1" type="ORF">DES53_106100</name>
</gene>
<dbReference type="OrthoDB" id="185303at2"/>
<sequence length="225" mass="25474">MMRVPQPGCWYRFTPADWQFIGDILALSERNRTSLAKLGDDPDAVRSIADEPRLFEALLMNQRAALVSPELFFFVVVRQTLKRIGVEDLEVADYVAVVCADFGVPTNPSADREQEKASLYSVDYLQALESAGNHERFFIHVQCANQFLVLTCLYPSFLHHRAERKGAPDVKFYDGVVMNHLSAAAKHILASEFALHDVLMKLSEAFPPVRRAMNYTLREYLHLGA</sequence>
<evidence type="ECO:0000313" key="1">
    <source>
        <dbReference type="EMBL" id="RBP42394.1"/>
    </source>
</evidence>
<organism evidence="1 2">
    <name type="scientific">Roseimicrobium gellanilyticum</name>
    <dbReference type="NCBI Taxonomy" id="748857"/>
    <lineage>
        <taxon>Bacteria</taxon>
        <taxon>Pseudomonadati</taxon>
        <taxon>Verrucomicrobiota</taxon>
        <taxon>Verrucomicrobiia</taxon>
        <taxon>Verrucomicrobiales</taxon>
        <taxon>Verrucomicrobiaceae</taxon>
        <taxon>Roseimicrobium</taxon>
    </lineage>
</organism>
<reference evidence="1 2" key="1">
    <citation type="submission" date="2018-06" db="EMBL/GenBank/DDBJ databases">
        <title>Genomic Encyclopedia of Type Strains, Phase IV (KMG-IV): sequencing the most valuable type-strain genomes for metagenomic binning, comparative biology and taxonomic classification.</title>
        <authorList>
            <person name="Goeker M."/>
        </authorList>
    </citation>
    <scope>NUCLEOTIDE SEQUENCE [LARGE SCALE GENOMIC DNA]</scope>
    <source>
        <strain evidence="1 2">DSM 25532</strain>
    </source>
</reference>
<dbReference type="Proteomes" id="UP000253426">
    <property type="component" value="Unassembled WGS sequence"/>
</dbReference>
<proteinExistence type="predicted"/>
<accession>A0A366HJH1</accession>
<evidence type="ECO:0000313" key="2">
    <source>
        <dbReference type="Proteomes" id="UP000253426"/>
    </source>
</evidence>
<comment type="caution">
    <text evidence="1">The sequence shown here is derived from an EMBL/GenBank/DDBJ whole genome shotgun (WGS) entry which is preliminary data.</text>
</comment>
<dbReference type="AlphaFoldDB" id="A0A366HJH1"/>
<dbReference type="RefSeq" id="WP_113959530.1">
    <property type="nucleotide sequence ID" value="NZ_QNRR01000006.1"/>
</dbReference>
<name>A0A366HJH1_9BACT</name>
<keyword evidence="2" id="KW-1185">Reference proteome</keyword>